<protein>
    <submittedName>
        <fullName evidence="4">NAD(P)-binding protein</fullName>
    </submittedName>
</protein>
<comment type="caution">
    <text evidence="4">The sequence shown here is derived from an EMBL/GenBank/DDBJ whole genome shotgun (WGS) entry which is preliminary data.</text>
</comment>
<dbReference type="AlphaFoldDB" id="A0A9P4M352"/>
<accession>A0A9P4M352</accession>
<gene>
    <name evidence="4" type="ORF">NA57DRAFT_60069</name>
</gene>
<sequence>MSTERDKCLQKVGFAHHLQCLSLSQSINISTQLVESFFQDISEHSDKMNEQLRHHTANVLSQCIYLPEPTLKEETIPSQIGKVHIITGGDTGYGFELVKMLYNKGATVYLLGRDEDHFEDTRETVYADCPDLRGNIEFIQCDLANLRTVKSAATEFLRREERLDVLVNNAPVMRPPAGIESVQGYDLQMAHTLGQFILTKLLLPLIQKTATISNPGSVRVIWASSIAVDLESPKGGIEWDPETDAPKKMGRDYNYVQAKVGNVFLGMELARRFRDHGIVSRTFNPGNIQSELYNMTVMEDALTRNLLLYSTINGAYTALYAGWEDIEGDSYAAYVIPWGREGRCRPDLVDAVKMKEDGGTGGAVAFWDWCHNTTL</sequence>
<dbReference type="OrthoDB" id="191139at2759"/>
<evidence type="ECO:0000256" key="3">
    <source>
        <dbReference type="ARBA" id="ARBA00023002"/>
    </source>
</evidence>
<dbReference type="PANTHER" id="PTHR24320:SF236">
    <property type="entry name" value="SHORT-CHAIN DEHYDROGENASE-RELATED"/>
    <property type="match status" value="1"/>
</dbReference>
<dbReference type="GO" id="GO:0016491">
    <property type="term" value="F:oxidoreductase activity"/>
    <property type="evidence" value="ECO:0007669"/>
    <property type="project" value="UniProtKB-KW"/>
</dbReference>
<name>A0A9P4M352_9PEZI</name>
<keyword evidence="2" id="KW-0521">NADP</keyword>
<keyword evidence="3" id="KW-0560">Oxidoreductase</keyword>
<evidence type="ECO:0000256" key="2">
    <source>
        <dbReference type="ARBA" id="ARBA00022857"/>
    </source>
</evidence>
<organism evidence="4 5">
    <name type="scientific">Rhizodiscina lignyota</name>
    <dbReference type="NCBI Taxonomy" id="1504668"/>
    <lineage>
        <taxon>Eukaryota</taxon>
        <taxon>Fungi</taxon>
        <taxon>Dikarya</taxon>
        <taxon>Ascomycota</taxon>
        <taxon>Pezizomycotina</taxon>
        <taxon>Dothideomycetes</taxon>
        <taxon>Pleosporomycetidae</taxon>
        <taxon>Aulographales</taxon>
        <taxon>Rhizodiscinaceae</taxon>
        <taxon>Rhizodiscina</taxon>
    </lineage>
</organism>
<dbReference type="SUPFAM" id="SSF51735">
    <property type="entry name" value="NAD(P)-binding Rossmann-fold domains"/>
    <property type="match status" value="1"/>
</dbReference>
<reference evidence="4" key="1">
    <citation type="journal article" date="2020" name="Stud. Mycol.">
        <title>101 Dothideomycetes genomes: a test case for predicting lifestyles and emergence of pathogens.</title>
        <authorList>
            <person name="Haridas S."/>
            <person name="Albert R."/>
            <person name="Binder M."/>
            <person name="Bloem J."/>
            <person name="Labutti K."/>
            <person name="Salamov A."/>
            <person name="Andreopoulos B."/>
            <person name="Baker S."/>
            <person name="Barry K."/>
            <person name="Bills G."/>
            <person name="Bluhm B."/>
            <person name="Cannon C."/>
            <person name="Castanera R."/>
            <person name="Culley D."/>
            <person name="Daum C."/>
            <person name="Ezra D."/>
            <person name="Gonzalez J."/>
            <person name="Henrissat B."/>
            <person name="Kuo A."/>
            <person name="Liang C."/>
            <person name="Lipzen A."/>
            <person name="Lutzoni F."/>
            <person name="Magnuson J."/>
            <person name="Mondo S."/>
            <person name="Nolan M."/>
            <person name="Ohm R."/>
            <person name="Pangilinan J."/>
            <person name="Park H.-J."/>
            <person name="Ramirez L."/>
            <person name="Alfaro M."/>
            <person name="Sun H."/>
            <person name="Tritt A."/>
            <person name="Yoshinaga Y."/>
            <person name="Zwiers L.-H."/>
            <person name="Turgeon B."/>
            <person name="Goodwin S."/>
            <person name="Spatafora J."/>
            <person name="Crous P."/>
            <person name="Grigoriev I."/>
        </authorList>
    </citation>
    <scope>NUCLEOTIDE SEQUENCE</scope>
    <source>
        <strain evidence="4">CBS 133067</strain>
    </source>
</reference>
<comment type="similarity">
    <text evidence="1">Belongs to the short-chain dehydrogenases/reductases (SDR) family.</text>
</comment>
<dbReference type="EMBL" id="ML978132">
    <property type="protein sequence ID" value="KAF2095335.1"/>
    <property type="molecule type" value="Genomic_DNA"/>
</dbReference>
<dbReference type="Proteomes" id="UP000799772">
    <property type="component" value="Unassembled WGS sequence"/>
</dbReference>
<evidence type="ECO:0000256" key="1">
    <source>
        <dbReference type="ARBA" id="ARBA00006484"/>
    </source>
</evidence>
<dbReference type="Gene3D" id="3.40.50.720">
    <property type="entry name" value="NAD(P)-binding Rossmann-like Domain"/>
    <property type="match status" value="1"/>
</dbReference>
<dbReference type="Pfam" id="PF00106">
    <property type="entry name" value="adh_short"/>
    <property type="match status" value="1"/>
</dbReference>
<keyword evidence="5" id="KW-1185">Reference proteome</keyword>
<dbReference type="PANTHER" id="PTHR24320">
    <property type="entry name" value="RETINOL DEHYDROGENASE"/>
    <property type="match status" value="1"/>
</dbReference>
<dbReference type="PRINTS" id="PR00081">
    <property type="entry name" value="GDHRDH"/>
</dbReference>
<proteinExistence type="inferred from homology"/>
<evidence type="ECO:0000313" key="4">
    <source>
        <dbReference type="EMBL" id="KAF2095335.1"/>
    </source>
</evidence>
<dbReference type="InterPro" id="IPR036291">
    <property type="entry name" value="NAD(P)-bd_dom_sf"/>
</dbReference>
<evidence type="ECO:0000313" key="5">
    <source>
        <dbReference type="Proteomes" id="UP000799772"/>
    </source>
</evidence>
<dbReference type="InterPro" id="IPR002347">
    <property type="entry name" value="SDR_fam"/>
</dbReference>